<name>A0A7S7NSV1_PALFE</name>
<sequence>MITAQLSRRTLLRALAALPAATVFPGFQALAAPEAGKVKITAVKAMAIKNIANNCLIKIETDSGLVGYGEAGASGPMARARIETMRDLLIGKDPLAIEVHFHQMTSLMHTYMAQIGVISGIDMALWDLAGKILNKPVCVLMGGPFRDAIPMYSHGLGFNMLDKGSCREWAARIKAMPEGFNAFKNGIDPVLGVPAARYANTLMPEDLRKVHTAYTNTREAVGDDIDIAVHCHNEMDTPSAIGVAKAVESMNPLFLEDPLNVTFHEGWAALKRSTRVPILTGEKLELVRGFKPFLDTQVADIVHPDLAFAGGLTGTKKIADYAALTRTPVALHNVGSLILTIANAHFGASIQNFYRSESALGRPTRHVE</sequence>
<feature type="domain" description="Mandelate racemase/muconate lactonizing enzyme C-terminal" evidence="3">
    <location>
        <begin position="163"/>
        <end position="277"/>
    </location>
</feature>
<dbReference type="InterPro" id="IPR013342">
    <property type="entry name" value="Mandelate_racemase_C"/>
</dbReference>
<dbReference type="Gene3D" id="3.20.20.120">
    <property type="entry name" value="Enolase-like C-terminal domain"/>
    <property type="match status" value="1"/>
</dbReference>
<protein>
    <submittedName>
        <fullName evidence="4">Mandelate racemase/muconate lactonizing enzyme family protein</fullName>
    </submittedName>
</protein>
<dbReference type="InterPro" id="IPR029017">
    <property type="entry name" value="Enolase-like_N"/>
</dbReference>
<dbReference type="InterPro" id="IPR029065">
    <property type="entry name" value="Enolase_C-like"/>
</dbReference>
<keyword evidence="1" id="KW-0456">Lyase</keyword>
<dbReference type="GO" id="GO:0016829">
    <property type="term" value="F:lyase activity"/>
    <property type="evidence" value="ECO:0007669"/>
    <property type="project" value="UniProtKB-KW"/>
</dbReference>
<evidence type="ECO:0000259" key="3">
    <source>
        <dbReference type="SMART" id="SM00922"/>
    </source>
</evidence>
<dbReference type="InterPro" id="IPR013341">
    <property type="entry name" value="Mandelate_racemase_N_dom"/>
</dbReference>
<evidence type="ECO:0000313" key="4">
    <source>
        <dbReference type="EMBL" id="QOY89207.1"/>
    </source>
</evidence>
<dbReference type="PROSITE" id="PS51318">
    <property type="entry name" value="TAT"/>
    <property type="match status" value="1"/>
</dbReference>
<dbReference type="CDD" id="cd03316">
    <property type="entry name" value="MR_like"/>
    <property type="match status" value="1"/>
</dbReference>
<keyword evidence="5" id="KW-1185">Reference proteome</keyword>
<dbReference type="RefSeq" id="WP_194450869.1">
    <property type="nucleotide sequence ID" value="NZ_CP063849.1"/>
</dbReference>
<dbReference type="EMBL" id="CP063849">
    <property type="protein sequence ID" value="QOY89207.1"/>
    <property type="molecule type" value="Genomic_DNA"/>
</dbReference>
<reference evidence="4 5" key="1">
    <citation type="submission" date="2020-10" db="EMBL/GenBank/DDBJ databases">
        <title>Complete genome sequence of Paludibaculum fermentans P105T, a facultatively anaerobic acidobacterium capable of dissimilatory Fe(III) reduction.</title>
        <authorList>
            <person name="Dedysh S.N."/>
            <person name="Beletsky A.V."/>
            <person name="Kulichevskaya I.S."/>
            <person name="Mardanov A.V."/>
            <person name="Ravin N.V."/>
        </authorList>
    </citation>
    <scope>NUCLEOTIDE SEQUENCE [LARGE SCALE GENOMIC DNA]</scope>
    <source>
        <strain evidence="4 5">P105</strain>
    </source>
</reference>
<dbReference type="AlphaFoldDB" id="A0A7S7NSV1"/>
<dbReference type="PANTHER" id="PTHR48080">
    <property type="entry name" value="D-GALACTONATE DEHYDRATASE-RELATED"/>
    <property type="match status" value="1"/>
</dbReference>
<evidence type="ECO:0000256" key="2">
    <source>
        <dbReference type="SAM" id="SignalP"/>
    </source>
</evidence>
<feature type="signal peptide" evidence="2">
    <location>
        <begin position="1"/>
        <end position="31"/>
    </location>
</feature>
<dbReference type="InterPro" id="IPR006311">
    <property type="entry name" value="TAT_signal"/>
</dbReference>
<dbReference type="InterPro" id="IPR036849">
    <property type="entry name" value="Enolase-like_C_sf"/>
</dbReference>
<dbReference type="InterPro" id="IPR034593">
    <property type="entry name" value="DgoD-like"/>
</dbReference>
<feature type="chain" id="PRO_5032694467" evidence="2">
    <location>
        <begin position="32"/>
        <end position="368"/>
    </location>
</feature>
<proteinExistence type="predicted"/>
<accession>A0A7S7NSV1</accession>
<dbReference type="SUPFAM" id="SSF51604">
    <property type="entry name" value="Enolase C-terminal domain-like"/>
    <property type="match status" value="1"/>
</dbReference>
<gene>
    <name evidence="4" type="ORF">IRI77_04395</name>
</gene>
<keyword evidence="2" id="KW-0732">Signal</keyword>
<dbReference type="SMART" id="SM00922">
    <property type="entry name" value="MR_MLE"/>
    <property type="match status" value="1"/>
</dbReference>
<organism evidence="4 5">
    <name type="scientific">Paludibaculum fermentans</name>
    <dbReference type="NCBI Taxonomy" id="1473598"/>
    <lineage>
        <taxon>Bacteria</taxon>
        <taxon>Pseudomonadati</taxon>
        <taxon>Acidobacteriota</taxon>
        <taxon>Terriglobia</taxon>
        <taxon>Bryobacterales</taxon>
        <taxon>Bryobacteraceae</taxon>
        <taxon>Paludibaculum</taxon>
    </lineage>
</organism>
<dbReference type="PANTHER" id="PTHR48080:SF2">
    <property type="entry name" value="D-GALACTONATE DEHYDRATASE"/>
    <property type="match status" value="1"/>
</dbReference>
<dbReference type="SUPFAM" id="SSF54826">
    <property type="entry name" value="Enolase N-terminal domain-like"/>
    <property type="match status" value="1"/>
</dbReference>
<dbReference type="Gene3D" id="3.30.390.10">
    <property type="entry name" value="Enolase-like, N-terminal domain"/>
    <property type="match status" value="1"/>
</dbReference>
<evidence type="ECO:0000256" key="1">
    <source>
        <dbReference type="ARBA" id="ARBA00023239"/>
    </source>
</evidence>
<dbReference type="Proteomes" id="UP000593892">
    <property type="component" value="Chromosome"/>
</dbReference>
<evidence type="ECO:0000313" key="5">
    <source>
        <dbReference type="Proteomes" id="UP000593892"/>
    </source>
</evidence>
<dbReference type="KEGG" id="pfer:IRI77_04395"/>
<dbReference type="Pfam" id="PF02746">
    <property type="entry name" value="MR_MLE_N"/>
    <property type="match status" value="1"/>
</dbReference>
<dbReference type="Pfam" id="PF13378">
    <property type="entry name" value="MR_MLE_C"/>
    <property type="match status" value="1"/>
</dbReference>